<dbReference type="EMBL" id="QKWP01000049">
    <property type="protein sequence ID" value="RIB29010.1"/>
    <property type="molecule type" value="Genomic_DNA"/>
</dbReference>
<dbReference type="OrthoDB" id="2426254at2759"/>
<gene>
    <name evidence="1" type="ORF">C2G38_2028057</name>
</gene>
<sequence>MNDLSNINDTKLSVLPSLSDIEDGRDNIADTCKPKDYFNRSNIHETQWRTDIEKSRHLKVEEPLYFNDTELPLLSLLFDIENDYDSIIDTCKPSDDFNQSDICETQTIINVRESQYRNNIFIVVEEPSYMDALETTDIEIPCLKESPEVKESSDNKNTEESGLYIQLHREWTLRIGRNSMSNYEL</sequence>
<evidence type="ECO:0000313" key="1">
    <source>
        <dbReference type="EMBL" id="RIB29010.1"/>
    </source>
</evidence>
<evidence type="ECO:0000313" key="2">
    <source>
        <dbReference type="Proteomes" id="UP000266673"/>
    </source>
</evidence>
<name>A0A397W2P3_9GLOM</name>
<reference evidence="1 2" key="1">
    <citation type="submission" date="2018-06" db="EMBL/GenBank/DDBJ databases">
        <title>Comparative genomics reveals the genomic features of Rhizophagus irregularis, R. cerebriforme, R. diaphanum and Gigaspora rosea, and their symbiotic lifestyle signature.</title>
        <authorList>
            <person name="Morin E."/>
            <person name="San Clemente H."/>
            <person name="Chen E.C.H."/>
            <person name="De La Providencia I."/>
            <person name="Hainaut M."/>
            <person name="Kuo A."/>
            <person name="Kohler A."/>
            <person name="Murat C."/>
            <person name="Tang N."/>
            <person name="Roy S."/>
            <person name="Loubradou J."/>
            <person name="Henrissat B."/>
            <person name="Grigoriev I.V."/>
            <person name="Corradi N."/>
            <person name="Roux C."/>
            <person name="Martin F.M."/>
        </authorList>
    </citation>
    <scope>NUCLEOTIDE SEQUENCE [LARGE SCALE GENOMIC DNA]</scope>
    <source>
        <strain evidence="1 2">DAOM 194757</strain>
    </source>
</reference>
<comment type="caution">
    <text evidence="1">The sequence shown here is derived from an EMBL/GenBank/DDBJ whole genome shotgun (WGS) entry which is preliminary data.</text>
</comment>
<accession>A0A397W2P3</accession>
<proteinExistence type="predicted"/>
<dbReference type="Proteomes" id="UP000266673">
    <property type="component" value="Unassembled WGS sequence"/>
</dbReference>
<organism evidence="1 2">
    <name type="scientific">Gigaspora rosea</name>
    <dbReference type="NCBI Taxonomy" id="44941"/>
    <lineage>
        <taxon>Eukaryota</taxon>
        <taxon>Fungi</taxon>
        <taxon>Fungi incertae sedis</taxon>
        <taxon>Mucoromycota</taxon>
        <taxon>Glomeromycotina</taxon>
        <taxon>Glomeromycetes</taxon>
        <taxon>Diversisporales</taxon>
        <taxon>Gigasporaceae</taxon>
        <taxon>Gigaspora</taxon>
    </lineage>
</organism>
<dbReference type="AlphaFoldDB" id="A0A397W2P3"/>
<keyword evidence="2" id="KW-1185">Reference proteome</keyword>
<protein>
    <submittedName>
        <fullName evidence="1">Uncharacterized protein</fullName>
    </submittedName>
</protein>